<protein>
    <recommendedName>
        <fullName evidence="5">Transmembrane protein</fullName>
    </recommendedName>
</protein>
<dbReference type="Proteomes" id="UP001497453">
    <property type="component" value="Chromosome 1"/>
</dbReference>
<feature type="transmembrane region" description="Helical" evidence="2">
    <location>
        <begin position="101"/>
        <end position="122"/>
    </location>
</feature>
<sequence length="374" mass="41419">MSDANITYNSLPNPLAPAAWLSPNLALQYEVAKGVFWIVLGAWTWDLLTAVGDDIQMFRNSKLEAAFNYAVYVLSRIFTFGFILGSLIFECGLTAHQDCLVPFNVLAWFGTCAIPSNSLLFFLRVRGVFFHDRWIVAGFFVLWLSTLSALVEPFGFKTGHIGPTPYCLIADVAKFTSAGYIAVAIFDTSVFVGISLRMLSNSIEQTWRGRFKMFFSGRCTGKVSRALLQTGQLYYLVTVWVNLVLTVILLMSLISPTSEAMFTVPNIALQNVMACRVFRLLKLGYIQKDATIREDAPLALPGGRILTFGRTPCLISTIPNTQENTLGPVGDEAEEMGSTVTNHDSQPETPLNSHTQGVSNVRQVKEKRDPVDMV</sequence>
<keyword evidence="2" id="KW-0812">Transmembrane</keyword>
<keyword evidence="4" id="KW-1185">Reference proteome</keyword>
<gene>
    <name evidence="3" type="ORF">GFSPODELE1_LOCUS321</name>
</gene>
<evidence type="ECO:0008006" key="5">
    <source>
        <dbReference type="Google" id="ProtNLM"/>
    </source>
</evidence>
<keyword evidence="2" id="KW-1133">Transmembrane helix</keyword>
<feature type="transmembrane region" description="Helical" evidence="2">
    <location>
        <begin position="69"/>
        <end position="89"/>
    </location>
</feature>
<dbReference type="EMBL" id="OZ037944">
    <property type="protein sequence ID" value="CAL1694472.1"/>
    <property type="molecule type" value="Genomic_DNA"/>
</dbReference>
<evidence type="ECO:0000313" key="3">
    <source>
        <dbReference type="EMBL" id="CAL1694472.1"/>
    </source>
</evidence>
<reference evidence="4" key="1">
    <citation type="submission" date="2024-04" db="EMBL/GenBank/DDBJ databases">
        <authorList>
            <person name="Shaw F."/>
            <person name="Minotto A."/>
        </authorList>
    </citation>
    <scope>NUCLEOTIDE SEQUENCE [LARGE SCALE GENOMIC DNA]</scope>
</reference>
<feature type="transmembrane region" description="Helical" evidence="2">
    <location>
        <begin position="178"/>
        <end position="199"/>
    </location>
</feature>
<evidence type="ECO:0000256" key="2">
    <source>
        <dbReference type="SAM" id="Phobius"/>
    </source>
</evidence>
<feature type="transmembrane region" description="Helical" evidence="2">
    <location>
        <begin position="233"/>
        <end position="254"/>
    </location>
</feature>
<proteinExistence type="predicted"/>
<feature type="compositionally biased region" description="Polar residues" evidence="1">
    <location>
        <begin position="338"/>
        <end position="362"/>
    </location>
</feature>
<evidence type="ECO:0000313" key="4">
    <source>
        <dbReference type="Proteomes" id="UP001497453"/>
    </source>
</evidence>
<keyword evidence="2" id="KW-0472">Membrane</keyword>
<name>A0ABP1CFQ1_9APHY</name>
<feature type="transmembrane region" description="Helical" evidence="2">
    <location>
        <begin position="134"/>
        <end position="151"/>
    </location>
</feature>
<accession>A0ABP1CFQ1</accession>
<feature type="region of interest" description="Disordered" evidence="1">
    <location>
        <begin position="321"/>
        <end position="374"/>
    </location>
</feature>
<organism evidence="3 4">
    <name type="scientific">Somion occarium</name>
    <dbReference type="NCBI Taxonomy" id="3059160"/>
    <lineage>
        <taxon>Eukaryota</taxon>
        <taxon>Fungi</taxon>
        <taxon>Dikarya</taxon>
        <taxon>Basidiomycota</taxon>
        <taxon>Agaricomycotina</taxon>
        <taxon>Agaricomycetes</taxon>
        <taxon>Polyporales</taxon>
        <taxon>Cerrenaceae</taxon>
        <taxon>Somion</taxon>
    </lineage>
</organism>
<evidence type="ECO:0000256" key="1">
    <source>
        <dbReference type="SAM" id="MobiDB-lite"/>
    </source>
</evidence>
<feature type="compositionally biased region" description="Basic and acidic residues" evidence="1">
    <location>
        <begin position="363"/>
        <end position="374"/>
    </location>
</feature>